<evidence type="ECO:0000259" key="1">
    <source>
        <dbReference type="Pfam" id="PF00856"/>
    </source>
</evidence>
<dbReference type="GO" id="GO:0005634">
    <property type="term" value="C:nucleus"/>
    <property type="evidence" value="ECO:0007669"/>
    <property type="project" value="TreeGrafter"/>
</dbReference>
<dbReference type="Pfam" id="PF00856">
    <property type="entry name" value="SET"/>
    <property type="match status" value="1"/>
</dbReference>
<feature type="non-terminal residue" evidence="2">
    <location>
        <position position="1"/>
    </location>
</feature>
<dbReference type="InterPro" id="IPR046341">
    <property type="entry name" value="SET_dom_sf"/>
</dbReference>
<accession>A0A813LSB6</accession>
<feature type="non-terminal residue" evidence="2">
    <location>
        <position position="289"/>
    </location>
</feature>
<dbReference type="EMBL" id="CAJNNW010036040">
    <property type="protein sequence ID" value="CAE8731631.1"/>
    <property type="molecule type" value="Genomic_DNA"/>
</dbReference>
<dbReference type="InterPro" id="IPR001214">
    <property type="entry name" value="SET_dom"/>
</dbReference>
<dbReference type="Proteomes" id="UP000626109">
    <property type="component" value="Unassembled WGS sequence"/>
</dbReference>
<evidence type="ECO:0000313" key="2">
    <source>
        <dbReference type="EMBL" id="CAE8731631.1"/>
    </source>
</evidence>
<dbReference type="InterPro" id="IPR050869">
    <property type="entry name" value="H3K4_H4K5_MeTrfase"/>
</dbReference>
<dbReference type="Gene3D" id="2.170.270.10">
    <property type="entry name" value="SET domain"/>
    <property type="match status" value="1"/>
</dbReference>
<dbReference type="CDD" id="cd20071">
    <property type="entry name" value="SET_SMYD"/>
    <property type="match status" value="1"/>
</dbReference>
<dbReference type="AlphaFoldDB" id="A0A813LSB6"/>
<proteinExistence type="predicted"/>
<protein>
    <recommendedName>
        <fullName evidence="1">SET domain-containing protein</fullName>
    </recommendedName>
</protein>
<name>A0A813LSB6_POLGL</name>
<evidence type="ECO:0000313" key="3">
    <source>
        <dbReference type="Proteomes" id="UP000626109"/>
    </source>
</evidence>
<reference evidence="2" key="1">
    <citation type="submission" date="2021-02" db="EMBL/GenBank/DDBJ databases">
        <authorList>
            <person name="Dougan E. K."/>
            <person name="Rhodes N."/>
            <person name="Thang M."/>
            <person name="Chan C."/>
        </authorList>
    </citation>
    <scope>NUCLEOTIDE SEQUENCE</scope>
</reference>
<dbReference type="SUPFAM" id="SSF82199">
    <property type="entry name" value="SET domain"/>
    <property type="match status" value="1"/>
</dbReference>
<feature type="domain" description="SET" evidence="1">
    <location>
        <begin position="105"/>
        <end position="173"/>
    </location>
</feature>
<gene>
    <name evidence="2" type="ORF">PGLA2088_LOCUS46090</name>
</gene>
<sequence>LDLWSRQDLGISEPLAHVDLFAKFALAKAAGGEMETTLERAGRWFCKRRSSEAEKALQREKLLRLLQAFTPAISACVSYEDLCAFDDVLARNLEDISAEWAAVGAGLQRRRFQGIFPCKDLLQHSCQPNCVTISGPERVRRSGTRHPDLEERLVMEIVPIRDIAQGERLTWSYLPHWRLLWPTPLRRWALQKAWGFKCFCERCSGKSRELVVAFRCPSCGQEDLCPERGVGSSEDDHCDHSVKRRPHEAAYSDDMDAGYGTALQQVAALRCGCGLNLVRGCTDHFSGYF</sequence>
<dbReference type="PANTHER" id="PTHR12197:SF251">
    <property type="entry name" value="EG:BACR7C10.4 PROTEIN"/>
    <property type="match status" value="1"/>
</dbReference>
<comment type="caution">
    <text evidence="2">The sequence shown here is derived from an EMBL/GenBank/DDBJ whole genome shotgun (WGS) entry which is preliminary data.</text>
</comment>
<organism evidence="2 3">
    <name type="scientific">Polarella glacialis</name>
    <name type="common">Dinoflagellate</name>
    <dbReference type="NCBI Taxonomy" id="89957"/>
    <lineage>
        <taxon>Eukaryota</taxon>
        <taxon>Sar</taxon>
        <taxon>Alveolata</taxon>
        <taxon>Dinophyceae</taxon>
        <taxon>Suessiales</taxon>
        <taxon>Suessiaceae</taxon>
        <taxon>Polarella</taxon>
    </lineage>
</organism>
<dbReference type="PANTHER" id="PTHR12197">
    <property type="entry name" value="HISTONE-LYSINE N-METHYLTRANSFERASE SMYD"/>
    <property type="match status" value="1"/>
</dbReference>